<dbReference type="SUPFAM" id="SSF51126">
    <property type="entry name" value="Pectin lyase-like"/>
    <property type="match status" value="1"/>
</dbReference>
<evidence type="ECO:0000256" key="1">
    <source>
        <dbReference type="SAM" id="SignalP"/>
    </source>
</evidence>
<dbReference type="AlphaFoldDB" id="A0A6A6QSL7"/>
<feature type="signal peptide" evidence="1">
    <location>
        <begin position="1"/>
        <end position="27"/>
    </location>
</feature>
<dbReference type="OrthoDB" id="509690at2759"/>
<evidence type="ECO:0000313" key="4">
    <source>
        <dbReference type="Proteomes" id="UP000799750"/>
    </source>
</evidence>
<dbReference type="InterPro" id="IPR024535">
    <property type="entry name" value="RHGA/B-epi-like_pectate_lyase"/>
</dbReference>
<protein>
    <recommendedName>
        <fullName evidence="2">Rhamnogalacturonase A/B/Epimerase-like pectate lyase domain-containing protein</fullName>
    </recommendedName>
</protein>
<dbReference type="InterPro" id="IPR011050">
    <property type="entry name" value="Pectin_lyase_fold/virulence"/>
</dbReference>
<gene>
    <name evidence="3" type="ORF">BU16DRAFT_510229</name>
</gene>
<dbReference type="Proteomes" id="UP000799750">
    <property type="component" value="Unassembled WGS sequence"/>
</dbReference>
<organism evidence="3 4">
    <name type="scientific">Lophium mytilinum</name>
    <dbReference type="NCBI Taxonomy" id="390894"/>
    <lineage>
        <taxon>Eukaryota</taxon>
        <taxon>Fungi</taxon>
        <taxon>Dikarya</taxon>
        <taxon>Ascomycota</taxon>
        <taxon>Pezizomycotina</taxon>
        <taxon>Dothideomycetes</taxon>
        <taxon>Pleosporomycetidae</taxon>
        <taxon>Mytilinidiales</taxon>
        <taxon>Mytilinidiaceae</taxon>
        <taxon>Lophium</taxon>
    </lineage>
</organism>
<keyword evidence="1" id="KW-0732">Signal</keyword>
<dbReference type="InterPro" id="IPR012334">
    <property type="entry name" value="Pectin_lyas_fold"/>
</dbReference>
<dbReference type="Gene3D" id="2.160.20.10">
    <property type="entry name" value="Single-stranded right-handed beta-helix, Pectin lyase-like"/>
    <property type="match status" value="1"/>
</dbReference>
<evidence type="ECO:0000313" key="3">
    <source>
        <dbReference type="EMBL" id="KAF2495395.1"/>
    </source>
</evidence>
<accession>A0A6A6QSL7</accession>
<proteinExistence type="predicted"/>
<feature type="domain" description="Rhamnogalacturonase A/B/Epimerase-like pectate lyase" evidence="2">
    <location>
        <begin position="72"/>
        <end position="155"/>
    </location>
</feature>
<feature type="chain" id="PRO_5025573375" description="Rhamnogalacturonase A/B/Epimerase-like pectate lyase domain-containing protein" evidence="1">
    <location>
        <begin position="28"/>
        <end position="495"/>
    </location>
</feature>
<evidence type="ECO:0000259" key="2">
    <source>
        <dbReference type="Pfam" id="PF12708"/>
    </source>
</evidence>
<sequence>MSNMKTLSLVILPSLLYFLSTFTSVAAVTVDYKNYKTSRGDRLSNFSYSGYHASEKALPASDSKVTRTLSPGSGDQTAAIQAALDTVSKAGGGVVALKVGKYAITPGLVINNYTTLRGAGVGKTILNVKSLSGDVITIGAQTGKGKPVKTALITDSYIAAGTGTVHVADASGFAVGQDVMVQRQVTKSWIAALGMNALVRSGKVQTWIKPGTLVQQPRKIASIHGKAISVDVPLTDAISSAWSPQLVAYTPPSQPSEMGLESLSLTLSPSCSGRILSDTTCSANALLVGTWSTDSWIRDLALTGFNNFITVAYNASRITLSSIAMHRDGATDNGAGYALDISLDGSQVLVANCSTQGAANSRSYSVATKALTPGPNAVLNYVHEQAVESIEPHMRWAHGLLVENMEGGALSLKNRATAGSGHGWTVNNAVGWNVNAKKLDIESPAGGQNYCFGCIGTPVSGNNGTYVSPGTHVEPKSLFAAQLADRGFDASKLGL</sequence>
<name>A0A6A6QSL7_9PEZI</name>
<keyword evidence="4" id="KW-1185">Reference proteome</keyword>
<dbReference type="Pfam" id="PF12708">
    <property type="entry name" value="Pect-lyase_RHGA_epim"/>
    <property type="match status" value="1"/>
</dbReference>
<reference evidence="3" key="1">
    <citation type="journal article" date="2020" name="Stud. Mycol.">
        <title>101 Dothideomycetes genomes: a test case for predicting lifestyles and emergence of pathogens.</title>
        <authorList>
            <person name="Haridas S."/>
            <person name="Albert R."/>
            <person name="Binder M."/>
            <person name="Bloem J."/>
            <person name="Labutti K."/>
            <person name="Salamov A."/>
            <person name="Andreopoulos B."/>
            <person name="Baker S."/>
            <person name="Barry K."/>
            <person name="Bills G."/>
            <person name="Bluhm B."/>
            <person name="Cannon C."/>
            <person name="Castanera R."/>
            <person name="Culley D."/>
            <person name="Daum C."/>
            <person name="Ezra D."/>
            <person name="Gonzalez J."/>
            <person name="Henrissat B."/>
            <person name="Kuo A."/>
            <person name="Liang C."/>
            <person name="Lipzen A."/>
            <person name="Lutzoni F."/>
            <person name="Magnuson J."/>
            <person name="Mondo S."/>
            <person name="Nolan M."/>
            <person name="Ohm R."/>
            <person name="Pangilinan J."/>
            <person name="Park H.-J."/>
            <person name="Ramirez L."/>
            <person name="Alfaro M."/>
            <person name="Sun H."/>
            <person name="Tritt A."/>
            <person name="Yoshinaga Y."/>
            <person name="Zwiers L.-H."/>
            <person name="Turgeon B."/>
            <person name="Goodwin S."/>
            <person name="Spatafora J."/>
            <person name="Crous P."/>
            <person name="Grigoriev I."/>
        </authorList>
    </citation>
    <scope>NUCLEOTIDE SEQUENCE</scope>
    <source>
        <strain evidence="3">CBS 269.34</strain>
    </source>
</reference>
<dbReference type="EMBL" id="MU004189">
    <property type="protein sequence ID" value="KAF2495395.1"/>
    <property type="molecule type" value="Genomic_DNA"/>
</dbReference>